<dbReference type="EMBL" id="QRFF01000001">
    <property type="protein sequence ID" value="KAA3503999.1"/>
    <property type="molecule type" value="Genomic_DNA"/>
</dbReference>
<protein>
    <submittedName>
        <fullName evidence="2">Uncharacterized protein</fullName>
    </submittedName>
</protein>
<feature type="region of interest" description="Disordered" evidence="1">
    <location>
        <begin position="37"/>
        <end position="71"/>
    </location>
</feature>
<organism evidence="2 3">
    <name type="scientific">Rhizobium rhizogenes</name>
    <name type="common">Agrobacterium rhizogenes</name>
    <dbReference type="NCBI Taxonomy" id="359"/>
    <lineage>
        <taxon>Bacteria</taxon>
        <taxon>Pseudomonadati</taxon>
        <taxon>Pseudomonadota</taxon>
        <taxon>Alphaproteobacteria</taxon>
        <taxon>Hyphomicrobiales</taxon>
        <taxon>Rhizobiaceae</taxon>
        <taxon>Rhizobium/Agrobacterium group</taxon>
        <taxon>Rhizobium</taxon>
    </lineage>
</organism>
<reference evidence="2 3" key="1">
    <citation type="submission" date="2018-08" db="EMBL/GenBank/DDBJ databases">
        <title>Crown Gall in kiwifruit.</title>
        <authorList>
            <person name="Visnovsky S.B."/>
            <person name="Pitman A.R."/>
        </authorList>
    </citation>
    <scope>NUCLEOTIDE SEQUENCE [LARGE SCALE GENOMIC DNA]</scope>
    <source>
        <strain evidence="2 3">SBV_302_78_2</strain>
    </source>
</reference>
<proteinExistence type="predicted"/>
<comment type="caution">
    <text evidence="2">The sequence shown here is derived from an EMBL/GenBank/DDBJ whole genome shotgun (WGS) entry which is preliminary data.</text>
</comment>
<sequence>MMKPGEEPGFFIFGVVRRISTTSLVVVVGSGTSSSVMPDLIRHPADARRRGEKDSFQPKDLGWLDTGSGPV</sequence>
<evidence type="ECO:0000313" key="3">
    <source>
        <dbReference type="Proteomes" id="UP000473658"/>
    </source>
</evidence>
<name>A0AA88F2D7_RHIRH</name>
<evidence type="ECO:0000256" key="1">
    <source>
        <dbReference type="SAM" id="MobiDB-lite"/>
    </source>
</evidence>
<dbReference type="Proteomes" id="UP000473658">
    <property type="component" value="Unassembled WGS sequence"/>
</dbReference>
<evidence type="ECO:0000313" key="2">
    <source>
        <dbReference type="EMBL" id="KAA3503999.1"/>
    </source>
</evidence>
<accession>A0AA88F2D7</accession>
<gene>
    <name evidence="2" type="ORF">DXM27_01500</name>
</gene>
<feature type="compositionally biased region" description="Basic and acidic residues" evidence="1">
    <location>
        <begin position="40"/>
        <end position="57"/>
    </location>
</feature>
<dbReference type="AlphaFoldDB" id="A0AA88F2D7"/>